<dbReference type="Pfam" id="PF14255">
    <property type="entry name" value="Zn_ribbon_21"/>
    <property type="match status" value="1"/>
</dbReference>
<dbReference type="OrthoDB" id="9814566at2"/>
<dbReference type="PIRSF" id="PIRSF037225">
    <property type="entry name" value="UCP037225"/>
    <property type="match status" value="1"/>
</dbReference>
<dbReference type="HOGENOM" id="CLU_189936_1_0_6"/>
<dbReference type="RefSeq" id="WP_003293734.1">
    <property type="nucleotide sequence ID" value="NZ_KK020677.1"/>
</dbReference>
<dbReference type="InterPro" id="IPR025990">
    <property type="entry name" value="zinc_ribbon_bacterial"/>
</dbReference>
<protein>
    <submittedName>
        <fullName evidence="1">LITAF-like zinc ribbon domain containing protein</fullName>
    </submittedName>
</protein>
<name>A0A061JKW4_STUST</name>
<dbReference type="eggNOG" id="ENOG5033AIZ">
    <property type="taxonomic scope" value="Bacteria"/>
</dbReference>
<dbReference type="EMBL" id="AMCZ02000046">
    <property type="protein sequence ID" value="EWC39258.1"/>
    <property type="molecule type" value="Genomic_DNA"/>
</dbReference>
<gene>
    <name evidence="1" type="ORF">B597_021210</name>
</gene>
<dbReference type="InterPro" id="IPR017143">
    <property type="entry name" value="UCP037225"/>
</dbReference>
<organism evidence="1 2">
    <name type="scientific">Stutzerimonas stutzeri KOS6</name>
    <dbReference type="NCBI Taxonomy" id="1218352"/>
    <lineage>
        <taxon>Bacteria</taxon>
        <taxon>Pseudomonadati</taxon>
        <taxon>Pseudomonadota</taxon>
        <taxon>Gammaproteobacteria</taxon>
        <taxon>Pseudomonadales</taxon>
        <taxon>Pseudomonadaceae</taxon>
        <taxon>Stutzerimonas</taxon>
    </lineage>
</organism>
<reference evidence="1 2" key="1">
    <citation type="journal article" date="2013" name="Genome Announc.">
        <title>Draft Genome of the Nitrogen-Fixing Bacterium Pseudomonas stutzeri Strain KOS6 Isolated from Industrial Hydrocarbon Sludge.</title>
        <authorList>
            <person name="Grigoryeva T.V."/>
            <person name="Laikov A.V."/>
            <person name="Naumova R.P."/>
            <person name="Manolov A.I."/>
            <person name="Larin A.K."/>
            <person name="Karpova I.Y."/>
            <person name="Semashko T.A."/>
            <person name="Alexeev D.G."/>
            <person name="Kostryukova E.S."/>
            <person name="Muller R."/>
            <person name="Govorun V.M."/>
        </authorList>
    </citation>
    <scope>NUCLEOTIDE SEQUENCE [LARGE SCALE GENOMIC DNA]</scope>
    <source>
        <strain evidence="1 2">KOS6</strain>
    </source>
</reference>
<evidence type="ECO:0000313" key="1">
    <source>
        <dbReference type="EMBL" id="EWC39258.1"/>
    </source>
</evidence>
<sequence>MLEIQDYQCPYCGEPVEAALDLSGGDQRYIEDCAVCCRPVLFDLRTDGVDWQLDVYREDD</sequence>
<accession>A0A061JKW4</accession>
<evidence type="ECO:0000313" key="2">
    <source>
        <dbReference type="Proteomes" id="UP000026923"/>
    </source>
</evidence>
<dbReference type="Proteomes" id="UP000026923">
    <property type="component" value="Unassembled WGS sequence"/>
</dbReference>
<proteinExistence type="predicted"/>
<dbReference type="AlphaFoldDB" id="A0A061JKW4"/>
<comment type="caution">
    <text evidence="1">The sequence shown here is derived from an EMBL/GenBank/DDBJ whole genome shotgun (WGS) entry which is preliminary data.</text>
</comment>